<feature type="compositionally biased region" description="Polar residues" evidence="1">
    <location>
        <begin position="55"/>
        <end position="64"/>
    </location>
</feature>
<dbReference type="Proteomes" id="UP000054567">
    <property type="component" value="Unassembled WGS sequence"/>
</dbReference>
<feature type="region of interest" description="Disordered" evidence="1">
    <location>
        <begin position="170"/>
        <end position="198"/>
    </location>
</feature>
<accession>A0A0J6IF35</accession>
<reference evidence="3" key="3">
    <citation type="journal article" date="2010" name="Genome Res.">
        <title>Population genomic sequencing of Coccidioides fungi reveals recent hybridization and transposon control.</title>
        <authorList>
            <person name="Neafsey D.E."/>
            <person name="Barker B.M."/>
            <person name="Sharpton T.J."/>
            <person name="Stajich J.E."/>
            <person name="Park D.J."/>
            <person name="Whiston E."/>
            <person name="Hung C.-Y."/>
            <person name="McMahan C."/>
            <person name="White J."/>
            <person name="Sykes S."/>
            <person name="Heiman D."/>
            <person name="Young S."/>
            <person name="Zeng Q."/>
            <person name="Abouelleil A."/>
            <person name="Aftuck L."/>
            <person name="Bessette D."/>
            <person name="Brown A."/>
            <person name="FitzGerald M."/>
            <person name="Lui A."/>
            <person name="Macdonald J.P."/>
            <person name="Priest M."/>
            <person name="Orbach M.J."/>
            <person name="Galgiani J.N."/>
            <person name="Kirkland T.N."/>
            <person name="Cole G.T."/>
            <person name="Birren B.W."/>
            <person name="Henn M.R."/>
            <person name="Taylor J.W."/>
            <person name="Rounsley S.D."/>
        </authorList>
    </citation>
    <scope>NUCLEOTIDE SEQUENCE [LARGE SCALE GENOMIC DNA]</scope>
    <source>
        <strain evidence="3">RMSCC 3488</strain>
    </source>
</reference>
<proteinExistence type="predicted"/>
<feature type="region of interest" description="Disordered" evidence="1">
    <location>
        <begin position="1"/>
        <end position="99"/>
    </location>
</feature>
<feature type="compositionally biased region" description="Basic and acidic residues" evidence="1">
    <location>
        <begin position="22"/>
        <end position="50"/>
    </location>
</feature>
<sequence>MAYSILESPRIRRANGGRMSPAKREMRCGGAKEDLSSKRGRDERGHDDKPGPNPYETTTTSSTPIGRPREILHSSTEVPYRAGSIGGALAGNRSKNVRRKENHGTFEINHKFQKGPANLKKSFYFRNSPVAPFHILPDAGASSPKLVTFCSRRTSSKGTDIHLHLTTASPTNYLAPSSPPLDSDPDKSHAPKGRQITGPKACINRAGLVCCDPS</sequence>
<dbReference type="AlphaFoldDB" id="A0A0J6IF35"/>
<evidence type="ECO:0000256" key="1">
    <source>
        <dbReference type="SAM" id="MobiDB-lite"/>
    </source>
</evidence>
<reference evidence="3" key="2">
    <citation type="journal article" date="2009" name="Genome Res.">
        <title>Comparative genomic analyses of the human fungal pathogens Coccidioides and their relatives.</title>
        <authorList>
            <person name="Sharpton T.J."/>
            <person name="Stajich J.E."/>
            <person name="Rounsley S.D."/>
            <person name="Gardner M.J."/>
            <person name="Wortman J.R."/>
            <person name="Jordar V.S."/>
            <person name="Maiti R."/>
            <person name="Kodira C.D."/>
            <person name="Neafsey D.E."/>
            <person name="Zeng Q."/>
            <person name="Hung C.-Y."/>
            <person name="McMahan C."/>
            <person name="Muszewska A."/>
            <person name="Grynberg M."/>
            <person name="Mandel M.A."/>
            <person name="Kellner E.M."/>
            <person name="Barker B.M."/>
            <person name="Galgiani J.N."/>
            <person name="Orbach M.J."/>
            <person name="Kirkland T.N."/>
            <person name="Cole G.T."/>
            <person name="Henn M.R."/>
            <person name="Birren B.W."/>
            <person name="Taylor J.W."/>
        </authorList>
    </citation>
    <scope>NUCLEOTIDE SEQUENCE [LARGE SCALE GENOMIC DNA]</scope>
    <source>
        <strain evidence="3">RMSCC 3488</strain>
    </source>
</reference>
<evidence type="ECO:0000313" key="3">
    <source>
        <dbReference type="Proteomes" id="UP000054567"/>
    </source>
</evidence>
<reference evidence="2 3" key="1">
    <citation type="submission" date="2007-06" db="EMBL/GenBank/DDBJ databases">
        <title>The Genome Sequence of Coccidioides posadasii RMSCC_3488.</title>
        <authorList>
            <consortium name="Coccidioides Genome Resources Consortium"/>
            <consortium name="The Broad Institute Genome Sequencing Platform"/>
            <person name="Henn M.R."/>
            <person name="Sykes S."/>
            <person name="Young S."/>
            <person name="Jaffe D."/>
            <person name="Berlin A."/>
            <person name="Alvarez P."/>
            <person name="Butler J."/>
            <person name="Gnerre S."/>
            <person name="Grabherr M."/>
            <person name="Mauceli E."/>
            <person name="Brockman W."/>
            <person name="Kodira C."/>
            <person name="Alvarado L."/>
            <person name="Zeng Q."/>
            <person name="Crawford M."/>
            <person name="Antoine C."/>
            <person name="Devon K."/>
            <person name="Galgiani J."/>
            <person name="Orsborn K."/>
            <person name="Lewis M.L."/>
            <person name="Nusbaum C."/>
            <person name="Galagan J."/>
            <person name="Birren B."/>
        </authorList>
    </citation>
    <scope>NUCLEOTIDE SEQUENCE [LARGE SCALE GENOMIC DNA]</scope>
    <source>
        <strain evidence="2 3">RMSCC 3488</strain>
    </source>
</reference>
<dbReference type="VEuPathDB" id="FungiDB:CPAG_06724"/>
<gene>
    <name evidence="2" type="ORF">CPAG_06724</name>
</gene>
<organism evidence="2 3">
    <name type="scientific">Coccidioides posadasii RMSCC 3488</name>
    <dbReference type="NCBI Taxonomy" id="454284"/>
    <lineage>
        <taxon>Eukaryota</taxon>
        <taxon>Fungi</taxon>
        <taxon>Dikarya</taxon>
        <taxon>Ascomycota</taxon>
        <taxon>Pezizomycotina</taxon>
        <taxon>Eurotiomycetes</taxon>
        <taxon>Eurotiomycetidae</taxon>
        <taxon>Onygenales</taxon>
        <taxon>Onygenaceae</taxon>
        <taxon>Coccidioides</taxon>
    </lineage>
</organism>
<protein>
    <submittedName>
        <fullName evidence="2">Uncharacterized protein</fullName>
    </submittedName>
</protein>
<dbReference type="EMBL" id="DS268112">
    <property type="protein sequence ID" value="KMM70412.1"/>
    <property type="molecule type" value="Genomic_DNA"/>
</dbReference>
<evidence type="ECO:0000313" key="2">
    <source>
        <dbReference type="EMBL" id="KMM70412.1"/>
    </source>
</evidence>
<name>A0A0J6IF35_COCPO</name>